<dbReference type="Proteomes" id="UP001152622">
    <property type="component" value="Chromosome 3"/>
</dbReference>
<name>A0A9Q1G0G8_SYNKA</name>
<proteinExistence type="predicted"/>
<evidence type="ECO:0000256" key="2">
    <source>
        <dbReference type="SAM" id="Phobius"/>
    </source>
</evidence>
<feature type="region of interest" description="Disordered" evidence="1">
    <location>
        <begin position="63"/>
        <end position="122"/>
    </location>
</feature>
<comment type="caution">
    <text evidence="3">The sequence shown here is derived from an EMBL/GenBank/DDBJ whole genome shotgun (WGS) entry which is preliminary data.</text>
</comment>
<evidence type="ECO:0000256" key="1">
    <source>
        <dbReference type="SAM" id="MobiDB-lite"/>
    </source>
</evidence>
<feature type="compositionally biased region" description="Basic and acidic residues" evidence="1">
    <location>
        <begin position="63"/>
        <end position="75"/>
    </location>
</feature>
<feature type="region of interest" description="Disordered" evidence="1">
    <location>
        <begin position="1"/>
        <end position="39"/>
    </location>
</feature>
<dbReference type="AlphaFoldDB" id="A0A9Q1G0G8"/>
<keyword evidence="2" id="KW-0472">Membrane</keyword>
<keyword evidence="2" id="KW-1133">Transmembrane helix</keyword>
<accession>A0A9Q1G0G8</accession>
<organism evidence="3 4">
    <name type="scientific">Synaphobranchus kaupii</name>
    <name type="common">Kaup's arrowtooth eel</name>
    <dbReference type="NCBI Taxonomy" id="118154"/>
    <lineage>
        <taxon>Eukaryota</taxon>
        <taxon>Metazoa</taxon>
        <taxon>Chordata</taxon>
        <taxon>Craniata</taxon>
        <taxon>Vertebrata</taxon>
        <taxon>Euteleostomi</taxon>
        <taxon>Actinopterygii</taxon>
        <taxon>Neopterygii</taxon>
        <taxon>Teleostei</taxon>
        <taxon>Anguilliformes</taxon>
        <taxon>Synaphobranchidae</taxon>
        <taxon>Synaphobranchus</taxon>
    </lineage>
</organism>
<evidence type="ECO:0000313" key="3">
    <source>
        <dbReference type="EMBL" id="KAJ8371183.1"/>
    </source>
</evidence>
<gene>
    <name evidence="3" type="ORF">SKAU_G00112110</name>
</gene>
<keyword evidence="2" id="KW-0812">Transmembrane</keyword>
<dbReference type="EMBL" id="JAINUF010000003">
    <property type="protein sequence ID" value="KAJ8371183.1"/>
    <property type="molecule type" value="Genomic_DNA"/>
</dbReference>
<sequence>MPVGSAWGQSVQVCAKAQPAAVRPTAARQPARSPRRGASTAAVLGTALLSGCVTALIILDDPARGHGASEGRGRGEGGGQAAVSAQRRRKPPQPTSAAPTKPAIQPQRTPAEESAHETSPAL</sequence>
<keyword evidence="4" id="KW-1185">Reference proteome</keyword>
<protein>
    <submittedName>
        <fullName evidence="3">Uncharacterized protein</fullName>
    </submittedName>
</protein>
<evidence type="ECO:0000313" key="4">
    <source>
        <dbReference type="Proteomes" id="UP001152622"/>
    </source>
</evidence>
<reference evidence="3" key="1">
    <citation type="journal article" date="2023" name="Science">
        <title>Genome structures resolve the early diversification of teleost fishes.</title>
        <authorList>
            <person name="Parey E."/>
            <person name="Louis A."/>
            <person name="Montfort J."/>
            <person name="Bouchez O."/>
            <person name="Roques C."/>
            <person name="Iampietro C."/>
            <person name="Lluch J."/>
            <person name="Castinel A."/>
            <person name="Donnadieu C."/>
            <person name="Desvignes T."/>
            <person name="Floi Bucao C."/>
            <person name="Jouanno E."/>
            <person name="Wen M."/>
            <person name="Mejri S."/>
            <person name="Dirks R."/>
            <person name="Jansen H."/>
            <person name="Henkel C."/>
            <person name="Chen W.J."/>
            <person name="Zahm M."/>
            <person name="Cabau C."/>
            <person name="Klopp C."/>
            <person name="Thompson A.W."/>
            <person name="Robinson-Rechavi M."/>
            <person name="Braasch I."/>
            <person name="Lecointre G."/>
            <person name="Bobe J."/>
            <person name="Postlethwait J.H."/>
            <person name="Berthelot C."/>
            <person name="Roest Crollius H."/>
            <person name="Guiguen Y."/>
        </authorList>
    </citation>
    <scope>NUCLEOTIDE SEQUENCE</scope>
    <source>
        <strain evidence="3">WJC10195</strain>
    </source>
</reference>
<feature type="transmembrane region" description="Helical" evidence="2">
    <location>
        <begin position="38"/>
        <end position="59"/>
    </location>
</feature>